<evidence type="ECO:0000256" key="4">
    <source>
        <dbReference type="ARBA" id="ARBA00022777"/>
    </source>
</evidence>
<dbReference type="FunFam" id="1.10.510.10:FF:001036">
    <property type="entry name" value="Calcium-dependent protein kinase, putative"/>
    <property type="match status" value="1"/>
</dbReference>
<sequence>MGNAINKLIGHYSNVEKKKKSEYKFGKVLGCGSFGVVRECINRQTKEVYAVKIIKKKRKHTKNLNFEKMVKNEIKYLSVMSHENIIKFKDFFEDKHKFYIILEKCEGGELFYTVIKNKCLLESESIQIVRQICCALEYLHSRNIIHRDIKAENFLFKNKNTKSIKLIDFGMAKKVNCEYLTELCGSPHYISPELIRKKYTMSSDIWALGVMVFFMLTGKYPFEGKNTPKVVVTKGERKQMIAQLVKRKINERAKSSDDEALTLRRISALFHPPLHVMCMSLLFKHSQDEILNKNINWKSKEFSSLSVEAVDFLKKLLERNEKKRLTAFQALNHPWIKPQVE</sequence>
<evidence type="ECO:0000256" key="3">
    <source>
        <dbReference type="ARBA" id="ARBA00022741"/>
    </source>
</evidence>
<evidence type="ECO:0000259" key="8">
    <source>
        <dbReference type="PROSITE" id="PS50011"/>
    </source>
</evidence>
<dbReference type="CDD" id="cd05117">
    <property type="entry name" value="STKc_CAMK"/>
    <property type="match status" value="1"/>
</dbReference>
<dbReference type="InterPro" id="IPR008271">
    <property type="entry name" value="Ser/Thr_kinase_AS"/>
</dbReference>
<evidence type="ECO:0000256" key="7">
    <source>
        <dbReference type="RuleBase" id="RU000304"/>
    </source>
</evidence>
<dbReference type="Proteomes" id="UP000182128">
    <property type="component" value="Unassembled WGS sequence"/>
</dbReference>
<dbReference type="EC" id="2.7.11.17" evidence="9"/>
<dbReference type="Proteomes" id="UP000182142">
    <property type="component" value="Unassembled WGS sequence"/>
</dbReference>
<dbReference type="EMBL" id="CWHR02000004">
    <property type="protein sequence ID" value="SBO22668.1"/>
    <property type="molecule type" value="Genomic_DNA"/>
</dbReference>
<dbReference type="InterPro" id="IPR050205">
    <property type="entry name" value="CDPK_Ser/Thr_kinases"/>
</dbReference>
<dbReference type="Pfam" id="PF00069">
    <property type="entry name" value="Pkinase"/>
    <property type="match status" value="1"/>
</dbReference>
<reference evidence="11" key="2">
    <citation type="submission" date="2016-05" db="EMBL/GenBank/DDBJ databases">
        <authorList>
            <person name="Sharaf H."/>
        </authorList>
    </citation>
    <scope>NUCLEOTIDE SEQUENCE [LARGE SCALE GENOMIC DNA]</scope>
    <source>
        <strain evidence="11">H</strain>
    </source>
</reference>
<dbReference type="Gene3D" id="1.10.510.10">
    <property type="entry name" value="Transferase(Phosphotransferase) domain 1"/>
    <property type="match status" value="2"/>
</dbReference>
<evidence type="ECO:0000313" key="11">
    <source>
        <dbReference type="Proteomes" id="UP000182128"/>
    </source>
</evidence>
<evidence type="ECO:0000313" key="12">
    <source>
        <dbReference type="Proteomes" id="UP000182142"/>
    </source>
</evidence>
<dbReference type="InterPro" id="IPR011009">
    <property type="entry name" value="Kinase-like_dom_sf"/>
</dbReference>
<dbReference type="EMBL" id="CWHQ02000001">
    <property type="protein sequence ID" value="SBO19581.1"/>
    <property type="molecule type" value="Genomic_DNA"/>
</dbReference>
<evidence type="ECO:0000256" key="6">
    <source>
        <dbReference type="PROSITE-ProRule" id="PRU10141"/>
    </source>
</evidence>
<keyword evidence="3 6" id="KW-0547">Nucleotide-binding</keyword>
<dbReference type="PROSITE" id="PS00108">
    <property type="entry name" value="PROTEIN_KINASE_ST"/>
    <property type="match status" value="1"/>
</dbReference>
<reference evidence="12" key="3">
    <citation type="submission" date="2016-05" db="EMBL/GenBank/DDBJ databases">
        <authorList>
            <person name="Sharaf Hazem."/>
        </authorList>
    </citation>
    <scope>NUCLEOTIDE SEQUENCE [LARGE SCALE GENOMIC DNA]</scope>
    <source>
        <strain evidence="12">H</strain>
    </source>
</reference>
<dbReference type="SMART" id="SM00220">
    <property type="entry name" value="S_TKc"/>
    <property type="match status" value="1"/>
</dbReference>
<organism evidence="9 11">
    <name type="scientific">Plasmodium knowlesi (strain H)</name>
    <dbReference type="NCBI Taxonomy" id="5851"/>
    <lineage>
        <taxon>Eukaryota</taxon>
        <taxon>Sar</taxon>
        <taxon>Alveolata</taxon>
        <taxon>Apicomplexa</taxon>
        <taxon>Aconoidasida</taxon>
        <taxon>Haemosporida</taxon>
        <taxon>Plasmodiidae</taxon>
        <taxon>Plasmodium</taxon>
        <taxon>Plasmodium (Plasmodium)</taxon>
    </lineage>
</organism>
<dbReference type="FunFam" id="3.30.200.20:FF:000042">
    <property type="entry name" value="Aurora kinase A"/>
    <property type="match status" value="1"/>
</dbReference>
<dbReference type="InterPro" id="IPR017441">
    <property type="entry name" value="Protein_kinase_ATP_BS"/>
</dbReference>
<evidence type="ECO:0000256" key="2">
    <source>
        <dbReference type="ARBA" id="ARBA00022679"/>
    </source>
</evidence>
<proteinExistence type="inferred from homology"/>
<dbReference type="AlphaFoldDB" id="A0A1A7VCT5"/>
<evidence type="ECO:0000313" key="9">
    <source>
        <dbReference type="EMBL" id="SBO19581.1"/>
    </source>
</evidence>
<feature type="binding site" evidence="6">
    <location>
        <position position="56"/>
    </location>
    <ligand>
        <name>ATP</name>
        <dbReference type="ChEBI" id="CHEBI:30616"/>
    </ligand>
</feature>
<dbReference type="GO" id="GO:0005524">
    <property type="term" value="F:ATP binding"/>
    <property type="evidence" value="ECO:0007669"/>
    <property type="project" value="UniProtKB-UniRule"/>
</dbReference>
<dbReference type="PANTHER" id="PTHR24349">
    <property type="entry name" value="SERINE/THREONINE-PROTEIN KINASE"/>
    <property type="match status" value="1"/>
</dbReference>
<feature type="domain" description="Protein kinase" evidence="8">
    <location>
        <begin position="23"/>
        <end position="336"/>
    </location>
</feature>
<dbReference type="PROSITE" id="PS50011">
    <property type="entry name" value="PROTEIN_KINASE_DOM"/>
    <property type="match status" value="1"/>
</dbReference>
<keyword evidence="1 7" id="KW-0723">Serine/threonine-protein kinase</keyword>
<keyword evidence="2 9" id="KW-0808">Transferase</keyword>
<dbReference type="SUPFAM" id="SSF56112">
    <property type="entry name" value="Protein kinase-like (PK-like)"/>
    <property type="match status" value="1"/>
</dbReference>
<evidence type="ECO:0000313" key="10">
    <source>
        <dbReference type="EMBL" id="SBO22668.1"/>
    </source>
</evidence>
<reference evidence="9" key="1">
    <citation type="submission" date="2016-05" db="EMBL/GenBank/DDBJ databases">
        <authorList>
            <person name="Lavstsen T."/>
            <person name="Jespersen J.S."/>
        </authorList>
    </citation>
    <scope>NUCLEOTIDE SEQUENCE [LARGE SCALE GENOMIC DNA]</scope>
</reference>
<dbReference type="PROSITE" id="PS00107">
    <property type="entry name" value="PROTEIN_KINASE_ATP"/>
    <property type="match status" value="1"/>
</dbReference>
<dbReference type="GO" id="GO:0004683">
    <property type="term" value="F:calcium/calmodulin-dependent protein kinase activity"/>
    <property type="evidence" value="ECO:0007669"/>
    <property type="project" value="UniProtKB-EC"/>
</dbReference>
<accession>A0A1A7VCT5</accession>
<evidence type="ECO:0000256" key="1">
    <source>
        <dbReference type="ARBA" id="ARBA00022527"/>
    </source>
</evidence>
<gene>
    <name evidence="9" type="ORF">PKNA1_C2_1334400</name>
    <name evidence="10" type="ORF">PKNA1_H1_1334400</name>
</gene>
<protein>
    <submittedName>
        <fullName evidence="9">Calcium-dependent protein kinase, putative</fullName>
        <ecNumber evidence="9">2.7.11.17</ecNumber>
    </submittedName>
</protein>
<keyword evidence="4 9" id="KW-0418">Kinase</keyword>
<dbReference type="InterPro" id="IPR000719">
    <property type="entry name" value="Prot_kinase_dom"/>
</dbReference>
<evidence type="ECO:0000256" key="5">
    <source>
        <dbReference type="ARBA" id="ARBA00022840"/>
    </source>
</evidence>
<comment type="similarity">
    <text evidence="7">Belongs to the protein kinase superfamily.</text>
</comment>
<name>A0A1A7VCT5_PLAKH</name>
<keyword evidence="5 6" id="KW-0067">ATP-binding</keyword>